<dbReference type="InterPro" id="IPR014991">
    <property type="entry name" value="DUF1840"/>
</dbReference>
<dbReference type="RefSeq" id="WP_069294706.1">
    <property type="nucleotide sequence ID" value="NZ_MCRI01000001.1"/>
</dbReference>
<evidence type="ECO:0008006" key="4">
    <source>
        <dbReference type="Google" id="ProtNLM"/>
    </source>
</evidence>
<evidence type="ECO:0000313" key="2">
    <source>
        <dbReference type="EMBL" id="ODN68119.1"/>
    </source>
</evidence>
<name>A0A1E3GVM3_9GAMM</name>
<reference evidence="2 3" key="1">
    <citation type="submission" date="2016-07" db="EMBL/GenBank/DDBJ databases">
        <title>Draft Genome Sequence of Methylophaga muralis Bur 1.</title>
        <authorList>
            <person name="Vasilenko O.V."/>
            <person name="Doronina N.V."/>
            <person name="Shmareva M.N."/>
            <person name="Tarlachkov S.V."/>
            <person name="Mustakhimov I."/>
            <person name="Trotsenko Y.A."/>
        </authorList>
    </citation>
    <scope>NUCLEOTIDE SEQUENCE [LARGE SCALE GENOMIC DNA]</scope>
    <source>
        <strain evidence="2 3">Bur 1</strain>
    </source>
</reference>
<gene>
    <name evidence="2" type="ORF">A9E74_00091</name>
</gene>
<dbReference type="Proteomes" id="UP000094379">
    <property type="component" value="Unassembled WGS sequence"/>
</dbReference>
<feature type="region of interest" description="Disordered" evidence="1">
    <location>
        <begin position="51"/>
        <end position="71"/>
    </location>
</feature>
<sequence>MIVTFSSKASANITMLGDVAKDMLKIMGHSGTVPGAFQPQDLPRALENLQKAVDSSAAADQDPEDGEFKPGLSQRALPLINLLKAAIDANVDVMWDGK</sequence>
<keyword evidence="3" id="KW-1185">Reference proteome</keyword>
<dbReference type="PATRIC" id="fig|291169.3.peg.90"/>
<dbReference type="Pfam" id="PF08895">
    <property type="entry name" value="DUF1840"/>
    <property type="match status" value="1"/>
</dbReference>
<protein>
    <recommendedName>
        <fullName evidence="4">DUF1840 domain-containing protein</fullName>
    </recommendedName>
</protein>
<accession>A0A1E3GVM3</accession>
<dbReference type="EMBL" id="MCRI01000001">
    <property type="protein sequence ID" value="ODN68119.1"/>
    <property type="molecule type" value="Genomic_DNA"/>
</dbReference>
<proteinExistence type="predicted"/>
<dbReference type="AlphaFoldDB" id="A0A1E3GVM3"/>
<evidence type="ECO:0000313" key="3">
    <source>
        <dbReference type="Proteomes" id="UP000094379"/>
    </source>
</evidence>
<dbReference type="STRING" id="291169.A9E74_00091"/>
<organism evidence="2 3">
    <name type="scientific">Methylophaga muralis</name>
    <dbReference type="NCBI Taxonomy" id="291169"/>
    <lineage>
        <taxon>Bacteria</taxon>
        <taxon>Pseudomonadati</taxon>
        <taxon>Pseudomonadota</taxon>
        <taxon>Gammaproteobacteria</taxon>
        <taxon>Thiotrichales</taxon>
        <taxon>Piscirickettsiaceae</taxon>
        <taxon>Methylophaga</taxon>
    </lineage>
</organism>
<comment type="caution">
    <text evidence="2">The sequence shown here is derived from an EMBL/GenBank/DDBJ whole genome shotgun (WGS) entry which is preliminary data.</text>
</comment>
<evidence type="ECO:0000256" key="1">
    <source>
        <dbReference type="SAM" id="MobiDB-lite"/>
    </source>
</evidence>